<evidence type="ECO:0000313" key="2">
    <source>
        <dbReference type="Proteomes" id="UP000695007"/>
    </source>
</evidence>
<dbReference type="AlphaFoldDB" id="A0AAJ7DZU4"/>
<feature type="compositionally biased region" description="Polar residues" evidence="1">
    <location>
        <begin position="88"/>
        <end position="104"/>
    </location>
</feature>
<keyword evidence="2" id="KW-1185">Reference proteome</keyword>
<sequence>MMILDLFMEDIDNQQHEVLSDLINIPQSYMKKKEFMKLLTLIGAHIHGVKPQIVKGIIYNDAFIQAQQPLARWTSEERVQHRAPQQPPSLGSTSGSMIPSHQQMRTDPLSIKHRGYYPSPPHTENNGLSSDETINTQLQRRENISNIPGIDINHISKIKSCTLDDNYSLDCNINNGSLKGLNINNASDNENTTLLNPLHFPEYKH</sequence>
<protein>
    <submittedName>
        <fullName evidence="3">Uncharacterized protein LOC105365897</fullName>
    </submittedName>
</protein>
<proteinExistence type="predicted"/>
<dbReference type="Proteomes" id="UP000695007">
    <property type="component" value="Unplaced"/>
</dbReference>
<dbReference type="RefSeq" id="XP_011502471.1">
    <property type="nucleotide sequence ID" value="XM_011504169.1"/>
</dbReference>
<evidence type="ECO:0000256" key="1">
    <source>
        <dbReference type="SAM" id="MobiDB-lite"/>
    </source>
</evidence>
<reference evidence="3" key="1">
    <citation type="submission" date="2025-08" db="UniProtKB">
        <authorList>
            <consortium name="RefSeq"/>
        </authorList>
    </citation>
    <scope>IDENTIFICATION</scope>
</reference>
<name>A0AAJ7DZU4_9HYME</name>
<dbReference type="GeneID" id="105365897"/>
<accession>A0AAJ7DZU4</accession>
<gene>
    <name evidence="3" type="primary">LOC105365897</name>
</gene>
<evidence type="ECO:0000313" key="3">
    <source>
        <dbReference type="RefSeq" id="XP_011502471.1"/>
    </source>
</evidence>
<feature type="region of interest" description="Disordered" evidence="1">
    <location>
        <begin position="77"/>
        <end position="104"/>
    </location>
</feature>
<organism evidence="2 3">
    <name type="scientific">Ceratosolen solmsi marchali</name>
    <dbReference type="NCBI Taxonomy" id="326594"/>
    <lineage>
        <taxon>Eukaryota</taxon>
        <taxon>Metazoa</taxon>
        <taxon>Ecdysozoa</taxon>
        <taxon>Arthropoda</taxon>
        <taxon>Hexapoda</taxon>
        <taxon>Insecta</taxon>
        <taxon>Pterygota</taxon>
        <taxon>Neoptera</taxon>
        <taxon>Endopterygota</taxon>
        <taxon>Hymenoptera</taxon>
        <taxon>Apocrita</taxon>
        <taxon>Proctotrupomorpha</taxon>
        <taxon>Chalcidoidea</taxon>
        <taxon>Agaonidae</taxon>
        <taxon>Agaoninae</taxon>
        <taxon>Ceratosolen</taxon>
    </lineage>
</organism>
<dbReference type="KEGG" id="csol:105365897"/>